<dbReference type="PANTHER" id="PTHR43283">
    <property type="entry name" value="BETA-LACTAMASE-RELATED"/>
    <property type="match status" value="1"/>
</dbReference>
<dbReference type="Proteomes" id="UP000800094">
    <property type="component" value="Unassembled WGS sequence"/>
</dbReference>
<keyword evidence="5" id="KW-1185">Reference proteome</keyword>
<dbReference type="PANTHER" id="PTHR43283:SF17">
    <property type="entry name" value="(LOVD), PUTATIVE (AFU_ORTHOLOGUE AFUA_5G00920)-RELATED"/>
    <property type="match status" value="1"/>
</dbReference>
<feature type="domain" description="Beta-lactamase-related" evidence="3">
    <location>
        <begin position="11"/>
        <end position="281"/>
    </location>
</feature>
<dbReference type="OrthoDB" id="428260at2759"/>
<dbReference type="AlphaFoldDB" id="A0A6A6IGX0"/>
<dbReference type="InterPro" id="IPR001466">
    <property type="entry name" value="Beta-lactam-related"/>
</dbReference>
<organism evidence="4 5">
    <name type="scientific">Trematosphaeria pertusa</name>
    <dbReference type="NCBI Taxonomy" id="390896"/>
    <lineage>
        <taxon>Eukaryota</taxon>
        <taxon>Fungi</taxon>
        <taxon>Dikarya</taxon>
        <taxon>Ascomycota</taxon>
        <taxon>Pezizomycotina</taxon>
        <taxon>Dothideomycetes</taxon>
        <taxon>Pleosporomycetidae</taxon>
        <taxon>Pleosporales</taxon>
        <taxon>Massarineae</taxon>
        <taxon>Trematosphaeriaceae</taxon>
        <taxon>Trematosphaeria</taxon>
    </lineage>
</organism>
<dbReference type="RefSeq" id="XP_033684660.1">
    <property type="nucleotide sequence ID" value="XM_033830956.1"/>
</dbReference>
<keyword evidence="2" id="KW-0378">Hydrolase</keyword>
<dbReference type="InterPro" id="IPR050789">
    <property type="entry name" value="Diverse_Enzym_Activities"/>
</dbReference>
<dbReference type="GeneID" id="54584286"/>
<dbReference type="SUPFAM" id="SSF56601">
    <property type="entry name" value="beta-lactamase/transpeptidase-like"/>
    <property type="match status" value="1"/>
</dbReference>
<dbReference type="InterPro" id="IPR012338">
    <property type="entry name" value="Beta-lactam/transpept-like"/>
</dbReference>
<evidence type="ECO:0000256" key="1">
    <source>
        <dbReference type="ARBA" id="ARBA00009009"/>
    </source>
</evidence>
<dbReference type="EMBL" id="ML987194">
    <property type="protein sequence ID" value="KAF2249656.1"/>
    <property type="molecule type" value="Genomic_DNA"/>
</dbReference>
<proteinExistence type="inferred from homology"/>
<dbReference type="Pfam" id="PF00144">
    <property type="entry name" value="Beta-lactamase"/>
    <property type="match status" value="1"/>
</dbReference>
<reference evidence="4" key="1">
    <citation type="journal article" date="2020" name="Stud. Mycol.">
        <title>101 Dothideomycetes genomes: a test case for predicting lifestyles and emergence of pathogens.</title>
        <authorList>
            <person name="Haridas S."/>
            <person name="Albert R."/>
            <person name="Binder M."/>
            <person name="Bloem J."/>
            <person name="Labutti K."/>
            <person name="Salamov A."/>
            <person name="Andreopoulos B."/>
            <person name="Baker S."/>
            <person name="Barry K."/>
            <person name="Bills G."/>
            <person name="Bluhm B."/>
            <person name="Cannon C."/>
            <person name="Castanera R."/>
            <person name="Culley D."/>
            <person name="Daum C."/>
            <person name="Ezra D."/>
            <person name="Gonzalez J."/>
            <person name="Henrissat B."/>
            <person name="Kuo A."/>
            <person name="Liang C."/>
            <person name="Lipzen A."/>
            <person name="Lutzoni F."/>
            <person name="Magnuson J."/>
            <person name="Mondo S."/>
            <person name="Nolan M."/>
            <person name="Ohm R."/>
            <person name="Pangilinan J."/>
            <person name="Park H.-J."/>
            <person name="Ramirez L."/>
            <person name="Alfaro M."/>
            <person name="Sun H."/>
            <person name="Tritt A."/>
            <person name="Yoshinaga Y."/>
            <person name="Zwiers L.-H."/>
            <person name="Turgeon B."/>
            <person name="Goodwin S."/>
            <person name="Spatafora J."/>
            <person name="Crous P."/>
            <person name="Grigoriev I."/>
        </authorList>
    </citation>
    <scope>NUCLEOTIDE SEQUENCE</scope>
    <source>
        <strain evidence="4">CBS 122368</strain>
    </source>
</reference>
<evidence type="ECO:0000259" key="3">
    <source>
        <dbReference type="Pfam" id="PF00144"/>
    </source>
</evidence>
<protein>
    <submittedName>
        <fullName evidence="4">Beta-lactamase/transpeptidase-like protein</fullName>
    </submittedName>
</protein>
<comment type="similarity">
    <text evidence="1">Belongs to the class-A beta-lactamase family.</text>
</comment>
<evidence type="ECO:0000313" key="4">
    <source>
        <dbReference type="EMBL" id="KAF2249656.1"/>
    </source>
</evidence>
<dbReference type="GO" id="GO:0016787">
    <property type="term" value="F:hydrolase activity"/>
    <property type="evidence" value="ECO:0007669"/>
    <property type="project" value="UniProtKB-KW"/>
</dbReference>
<gene>
    <name evidence="4" type="ORF">BU26DRAFT_530337</name>
</gene>
<name>A0A6A6IGX0_9PLEO</name>
<evidence type="ECO:0000256" key="2">
    <source>
        <dbReference type="ARBA" id="ARBA00022801"/>
    </source>
</evidence>
<accession>A0A6A6IGX0</accession>
<evidence type="ECO:0000313" key="5">
    <source>
        <dbReference type="Proteomes" id="UP000800094"/>
    </source>
</evidence>
<sequence>MTDSRPQQDDYFAAYGTLQLDPTTAPVVTNTVMWFASCTKLPTTVAALQCVERGLIDLDSPADVDRLLPEWSDPQILTEIRNGEPVLTTAKEKMTLRRLLTHTSGMAYDFHPPLLEWRQSRGERPLTLRGPITQAHLHPLVFEPGTGFTYGPGLELAGLMVARANGCTLEEYMRKNIFDVLGMDDSSFRPHTHQLAERVMPMTARSSPDGPLADGQHPPPIAKALTVDPEDDSGGGGLFSTAEDFLKLLKAILRNDGRLLKPESIDLMFRPSLSSPSQTALNELFSDPTWAAYMIPGEPPIGTEGAGEWTHGIGGLIGLTSKEDGLKSPWLQMGGAPNLDWWIDRQGGSCGIFATQLSPRGEAKHQPLKSLFQHEMVKKFSKED</sequence>
<dbReference type="Gene3D" id="3.40.710.10">
    <property type="entry name" value="DD-peptidase/beta-lactamase superfamily"/>
    <property type="match status" value="1"/>
</dbReference>